<reference evidence="1 2" key="1">
    <citation type="journal article" date="2020" name="bioRxiv">
        <title>Sequence and annotation of 42 cannabis genomes reveals extensive copy number variation in cannabinoid synthesis and pathogen resistance genes.</title>
        <authorList>
            <person name="Mckernan K.J."/>
            <person name="Helbert Y."/>
            <person name="Kane L.T."/>
            <person name="Ebling H."/>
            <person name="Zhang L."/>
            <person name="Liu B."/>
            <person name="Eaton Z."/>
            <person name="Mclaughlin S."/>
            <person name="Kingan S."/>
            <person name="Baybayan P."/>
            <person name="Concepcion G."/>
            <person name="Jordan M."/>
            <person name="Riva A."/>
            <person name="Barbazuk W."/>
            <person name="Harkins T."/>
        </authorList>
    </citation>
    <scope>NUCLEOTIDE SEQUENCE [LARGE SCALE GENOMIC DNA]</scope>
    <source>
        <strain evidence="2">cv. Jamaican Lion 4</strain>
        <tissue evidence="1">Leaf</tissue>
    </source>
</reference>
<dbReference type="Proteomes" id="UP000583929">
    <property type="component" value="Unassembled WGS sequence"/>
</dbReference>
<proteinExistence type="predicted"/>
<organism evidence="1 2">
    <name type="scientific">Cannabis sativa</name>
    <name type="common">Hemp</name>
    <name type="synonym">Marijuana</name>
    <dbReference type="NCBI Taxonomy" id="3483"/>
    <lineage>
        <taxon>Eukaryota</taxon>
        <taxon>Viridiplantae</taxon>
        <taxon>Streptophyta</taxon>
        <taxon>Embryophyta</taxon>
        <taxon>Tracheophyta</taxon>
        <taxon>Spermatophyta</taxon>
        <taxon>Magnoliopsida</taxon>
        <taxon>eudicotyledons</taxon>
        <taxon>Gunneridae</taxon>
        <taxon>Pentapetalae</taxon>
        <taxon>rosids</taxon>
        <taxon>fabids</taxon>
        <taxon>Rosales</taxon>
        <taxon>Cannabaceae</taxon>
        <taxon>Cannabis</taxon>
    </lineage>
</organism>
<protein>
    <submittedName>
        <fullName evidence="1">Uncharacterized protein</fullName>
    </submittedName>
</protein>
<evidence type="ECO:0000313" key="1">
    <source>
        <dbReference type="EMBL" id="KAF4381890.1"/>
    </source>
</evidence>
<keyword evidence="2" id="KW-1185">Reference proteome</keyword>
<comment type="caution">
    <text evidence="1">The sequence shown here is derived from an EMBL/GenBank/DDBJ whole genome shotgun (WGS) entry which is preliminary data.</text>
</comment>
<dbReference type="EMBL" id="JAATIQ010000107">
    <property type="protein sequence ID" value="KAF4381890.1"/>
    <property type="molecule type" value="Genomic_DNA"/>
</dbReference>
<dbReference type="AlphaFoldDB" id="A0A7J6GHX7"/>
<name>A0A7J6GHX7_CANSA</name>
<accession>A0A7J6GHX7</accession>
<sequence>MDLWRFTRFYGHYLKAHLQGESWRLLIKVMNKDFNHSNPCHVVVVVLENVVGQPIRCSRRSFRFETHWMKDSERHDM</sequence>
<evidence type="ECO:0000313" key="2">
    <source>
        <dbReference type="Proteomes" id="UP000583929"/>
    </source>
</evidence>
<gene>
    <name evidence="1" type="ORF">G4B88_001185</name>
</gene>